<protein>
    <submittedName>
        <fullName evidence="1">Uncharacterized protein</fullName>
    </submittedName>
</protein>
<keyword evidence="3" id="KW-1185">Reference proteome</keyword>
<reference evidence="1 4" key="1">
    <citation type="submission" date="2018-09" db="EMBL/GenBank/DDBJ databases">
        <title>Roseomonas sp. nov., isolated from feces of Tibetan antelopes in the Qinghai-Tibet plateau, China.</title>
        <authorList>
            <person name="Tian Z."/>
        </authorList>
    </citation>
    <scope>NUCLEOTIDE SEQUENCE [LARGE SCALE GENOMIC DNA]</scope>
    <source>
        <strain evidence="2 3">Z23</strain>
        <strain evidence="1 4">Z24</strain>
    </source>
</reference>
<proteinExistence type="predicted"/>
<dbReference type="AlphaFoldDB" id="A0A3A9K0Q9"/>
<dbReference type="OrthoDB" id="10007474at2"/>
<sequence>MPSNERIVDALREGLAVFRATARDRTLDQMREAVAEHSRTLREGRRDRGDTPVYRTIRMDAEMHARLQLQAHEIGVRLQAICRHLLDLHLDRHGKRLAEETATTPATVPSDLFANLDTTAFAKVARAARMSRAVLGAIRNGQVVNLPTVVAARIGAAMPVPVPANDVVRHAASGVRLPPAMAARAEGKPAAREHGMSLEEVARQAGMPEQEIARMLAE</sequence>
<dbReference type="InParanoid" id="A0A3A9K0Q9"/>
<accession>A0A3A9K0Q9</accession>
<evidence type="ECO:0000313" key="4">
    <source>
        <dbReference type="Proteomes" id="UP000278036"/>
    </source>
</evidence>
<evidence type="ECO:0000313" key="1">
    <source>
        <dbReference type="EMBL" id="RKK04929.1"/>
    </source>
</evidence>
<dbReference type="EMBL" id="RFLX01000003">
    <property type="protein sequence ID" value="RMI26160.1"/>
    <property type="molecule type" value="Genomic_DNA"/>
</dbReference>
<name>A0A3A9K0Q9_9PROT</name>
<organism evidence="1 4">
    <name type="scientific">Teichococcus wenyumeiae</name>
    <dbReference type="NCBI Taxonomy" id="2478470"/>
    <lineage>
        <taxon>Bacteria</taxon>
        <taxon>Pseudomonadati</taxon>
        <taxon>Pseudomonadota</taxon>
        <taxon>Alphaproteobacteria</taxon>
        <taxon>Acetobacterales</taxon>
        <taxon>Roseomonadaceae</taxon>
        <taxon>Roseomonas</taxon>
    </lineage>
</organism>
<dbReference type="Proteomes" id="UP000274097">
    <property type="component" value="Unassembled WGS sequence"/>
</dbReference>
<evidence type="ECO:0000313" key="3">
    <source>
        <dbReference type="Proteomes" id="UP000274097"/>
    </source>
</evidence>
<evidence type="ECO:0000313" key="2">
    <source>
        <dbReference type="EMBL" id="RMI26160.1"/>
    </source>
</evidence>
<dbReference type="Proteomes" id="UP000278036">
    <property type="component" value="Unassembled WGS sequence"/>
</dbReference>
<comment type="caution">
    <text evidence="1">The sequence shown here is derived from an EMBL/GenBank/DDBJ whole genome shotgun (WGS) entry which is preliminary data.</text>
</comment>
<dbReference type="EMBL" id="RAQU01000028">
    <property type="protein sequence ID" value="RKK04929.1"/>
    <property type="molecule type" value="Genomic_DNA"/>
</dbReference>
<gene>
    <name evidence="1" type="ORF">D6Z83_07025</name>
    <name evidence="2" type="ORF">EBE87_07250</name>
</gene>